<keyword evidence="2" id="KW-1185">Reference proteome</keyword>
<reference evidence="1 2" key="1">
    <citation type="submission" date="2018-03" db="EMBL/GenBank/DDBJ databases">
        <authorList>
            <person name="Guldener U."/>
        </authorList>
    </citation>
    <scope>NUCLEOTIDE SEQUENCE [LARGE SCALE GENOMIC DNA]</scope>
    <source>
        <strain evidence="1 2">DAOM196992</strain>
    </source>
</reference>
<proteinExistence type="predicted"/>
<evidence type="ECO:0000313" key="2">
    <source>
        <dbReference type="Proteomes" id="UP000323386"/>
    </source>
</evidence>
<dbReference type="AlphaFoldDB" id="A0A5C3EVP3"/>
<dbReference type="EMBL" id="OOIP01000001">
    <property type="protein sequence ID" value="SPO35229.1"/>
    <property type="molecule type" value="Genomic_DNA"/>
</dbReference>
<name>A0A5C3EVP3_9BASI</name>
<organism evidence="1 2">
    <name type="scientific">Pseudozyma flocculosa</name>
    <dbReference type="NCBI Taxonomy" id="84751"/>
    <lineage>
        <taxon>Eukaryota</taxon>
        <taxon>Fungi</taxon>
        <taxon>Dikarya</taxon>
        <taxon>Basidiomycota</taxon>
        <taxon>Ustilaginomycotina</taxon>
        <taxon>Ustilaginomycetes</taxon>
        <taxon>Ustilaginales</taxon>
        <taxon>Ustilaginaceae</taxon>
        <taxon>Pseudozyma</taxon>
    </lineage>
</organism>
<gene>
    <name evidence="1" type="ORF">PSFLO_00700</name>
</gene>
<accession>A0A5C3EVP3</accession>
<protein>
    <submittedName>
        <fullName evidence="1">Uncharacterized protein</fullName>
    </submittedName>
</protein>
<dbReference type="Proteomes" id="UP000323386">
    <property type="component" value="Unassembled WGS sequence"/>
</dbReference>
<sequence>MTWNTSVELQVNNYLRRAWRPATLLAVMNTTQASLIAILGKLSRLGLVLELEKVHFKVLAQPFRFNAATEQLLAFNSLIWPQVNDVAKIAEASCSLNLGLMNSRLLHL</sequence>
<evidence type="ECO:0000313" key="1">
    <source>
        <dbReference type="EMBL" id="SPO35229.1"/>
    </source>
</evidence>